<evidence type="ECO:0000256" key="7">
    <source>
        <dbReference type="ARBA" id="ARBA00012242"/>
    </source>
</evidence>
<dbReference type="AlphaFoldDB" id="A0A165EMW8"/>
<dbReference type="Pfam" id="PF00494">
    <property type="entry name" value="SQS_PSY"/>
    <property type="match status" value="2"/>
</dbReference>
<feature type="transmembrane region" description="Helical" evidence="19">
    <location>
        <begin position="116"/>
        <end position="136"/>
    </location>
</feature>
<dbReference type="InterPro" id="IPR008949">
    <property type="entry name" value="Isoprenoid_synthase_dom_sf"/>
</dbReference>
<feature type="transmembrane region" description="Helical" evidence="19">
    <location>
        <begin position="142"/>
        <end position="161"/>
    </location>
</feature>
<evidence type="ECO:0000256" key="14">
    <source>
        <dbReference type="ARBA" id="ARBA00023136"/>
    </source>
</evidence>
<keyword evidence="12" id="KW-0125">Carotenoid biosynthesis</keyword>
<evidence type="ECO:0000256" key="8">
    <source>
        <dbReference type="ARBA" id="ARBA00012396"/>
    </source>
</evidence>
<dbReference type="InParanoid" id="A0A165EMW8"/>
<reference evidence="20 21" key="1">
    <citation type="journal article" date="2016" name="Mol. Biol. Evol.">
        <title>Comparative Genomics of Early-Diverging Mushroom-Forming Fungi Provides Insights into the Origins of Lignocellulose Decay Capabilities.</title>
        <authorList>
            <person name="Nagy L.G."/>
            <person name="Riley R."/>
            <person name="Tritt A."/>
            <person name="Adam C."/>
            <person name="Daum C."/>
            <person name="Floudas D."/>
            <person name="Sun H."/>
            <person name="Yadav J.S."/>
            <person name="Pangilinan J."/>
            <person name="Larsson K.H."/>
            <person name="Matsuura K."/>
            <person name="Barry K."/>
            <person name="Labutti K."/>
            <person name="Kuo R."/>
            <person name="Ohm R.A."/>
            <person name="Bhattacharya S.S."/>
            <person name="Shirouzu T."/>
            <person name="Yoshinaga Y."/>
            <person name="Martin F.M."/>
            <person name="Grigoriev I.V."/>
            <person name="Hibbett D.S."/>
        </authorList>
    </citation>
    <scope>NUCLEOTIDE SEQUENCE [LARGE SCALE GENOMIC DNA]</scope>
    <source>
        <strain evidence="20 21">HHB12733</strain>
    </source>
</reference>
<dbReference type="NCBIfam" id="TIGR03462">
    <property type="entry name" value="CarR_dom_SF"/>
    <property type="match status" value="2"/>
</dbReference>
<dbReference type="OrthoDB" id="6600518at2759"/>
<evidence type="ECO:0000256" key="17">
    <source>
        <dbReference type="ARBA" id="ARBA00029313"/>
    </source>
</evidence>
<evidence type="ECO:0000256" key="12">
    <source>
        <dbReference type="ARBA" id="ARBA00022746"/>
    </source>
</evidence>
<keyword evidence="10" id="KW-0808">Transferase</keyword>
<dbReference type="PROSITE" id="PS01045">
    <property type="entry name" value="SQUALEN_PHYTOEN_SYN_2"/>
    <property type="match status" value="1"/>
</dbReference>
<dbReference type="STRING" id="1353952.A0A165EMW8"/>
<accession>A0A165EMW8</accession>
<comment type="similarity">
    <text evidence="5">In the N-terminal section; belongs to the lycopene beta-cyclase family.</text>
</comment>
<organism evidence="20 21">
    <name type="scientific">Calocera cornea HHB12733</name>
    <dbReference type="NCBI Taxonomy" id="1353952"/>
    <lineage>
        <taxon>Eukaryota</taxon>
        <taxon>Fungi</taxon>
        <taxon>Dikarya</taxon>
        <taxon>Basidiomycota</taxon>
        <taxon>Agaricomycotina</taxon>
        <taxon>Dacrymycetes</taxon>
        <taxon>Dacrymycetales</taxon>
        <taxon>Dacrymycetaceae</taxon>
        <taxon>Calocera</taxon>
    </lineage>
</organism>
<dbReference type="Gene3D" id="1.10.600.10">
    <property type="entry name" value="Farnesyl Diphosphate Synthase"/>
    <property type="match status" value="1"/>
</dbReference>
<dbReference type="UniPathway" id="UPA00802"/>
<comment type="subcellular location">
    <subcellularLocation>
        <location evidence="2">Membrane</location>
        <topology evidence="2">Multi-pass membrane protein</topology>
    </subcellularLocation>
</comment>
<evidence type="ECO:0000256" key="19">
    <source>
        <dbReference type="SAM" id="Phobius"/>
    </source>
</evidence>
<dbReference type="EC" id="2.5.1.32" evidence="8"/>
<dbReference type="GO" id="GO:0045436">
    <property type="term" value="F:lycopene beta cyclase activity"/>
    <property type="evidence" value="ECO:0007669"/>
    <property type="project" value="UniProtKB-ARBA"/>
</dbReference>
<evidence type="ECO:0000256" key="2">
    <source>
        <dbReference type="ARBA" id="ARBA00004141"/>
    </source>
</evidence>
<dbReference type="GO" id="GO:0016117">
    <property type="term" value="P:carotenoid biosynthetic process"/>
    <property type="evidence" value="ECO:0007669"/>
    <property type="project" value="UniProtKB-KW"/>
</dbReference>
<dbReference type="SFLD" id="SFLDS00005">
    <property type="entry name" value="Isoprenoid_Synthase_Type_I"/>
    <property type="match status" value="1"/>
</dbReference>
<evidence type="ECO:0000313" key="20">
    <source>
        <dbReference type="EMBL" id="KZT55182.1"/>
    </source>
</evidence>
<dbReference type="InterPro" id="IPR017825">
    <property type="entry name" value="Lycopene_cyclase_dom"/>
</dbReference>
<dbReference type="GO" id="GO:0016872">
    <property type="term" value="F:intramolecular lyase activity"/>
    <property type="evidence" value="ECO:0007669"/>
    <property type="project" value="InterPro"/>
</dbReference>
<evidence type="ECO:0000256" key="16">
    <source>
        <dbReference type="ARBA" id="ARBA00023268"/>
    </source>
</evidence>
<evidence type="ECO:0000256" key="11">
    <source>
        <dbReference type="ARBA" id="ARBA00022692"/>
    </source>
</evidence>
<gene>
    <name evidence="20" type="ORF">CALCODRAFT_484939</name>
</gene>
<evidence type="ECO:0000256" key="18">
    <source>
        <dbReference type="ARBA" id="ARBA00029335"/>
    </source>
</evidence>
<evidence type="ECO:0000256" key="3">
    <source>
        <dbReference type="ARBA" id="ARBA00005089"/>
    </source>
</evidence>
<evidence type="ECO:0000256" key="15">
    <source>
        <dbReference type="ARBA" id="ARBA00023235"/>
    </source>
</evidence>
<proteinExistence type="inferred from homology"/>
<evidence type="ECO:0000313" key="21">
    <source>
        <dbReference type="Proteomes" id="UP000076842"/>
    </source>
</evidence>
<dbReference type="EC" id="5.5.1.19" evidence="7"/>
<comment type="catalytic activity">
    <reaction evidence="18">
        <text>all-trans-lycopene = gamma-carotene</text>
        <dbReference type="Rhea" id="RHEA:32219"/>
        <dbReference type="ChEBI" id="CHEBI:15948"/>
        <dbReference type="ChEBI" id="CHEBI:27740"/>
        <dbReference type="EC" id="5.5.1.19"/>
    </reaction>
</comment>
<keyword evidence="11 19" id="KW-0812">Transmembrane</keyword>
<name>A0A165EMW8_9BASI</name>
<feature type="transmembrane region" description="Helical" evidence="19">
    <location>
        <begin position="219"/>
        <end position="248"/>
    </location>
</feature>
<dbReference type="GO" id="GO:0016020">
    <property type="term" value="C:membrane"/>
    <property type="evidence" value="ECO:0007669"/>
    <property type="project" value="UniProtKB-SubCell"/>
</dbReference>
<comment type="catalytic activity">
    <reaction evidence="1">
        <text>2 (2E,6E,10E)-geranylgeranyl diphosphate = 15-cis-phytoene + 2 diphosphate</text>
        <dbReference type="Rhea" id="RHEA:34475"/>
        <dbReference type="ChEBI" id="CHEBI:27787"/>
        <dbReference type="ChEBI" id="CHEBI:33019"/>
        <dbReference type="ChEBI" id="CHEBI:58756"/>
        <dbReference type="EC" id="2.5.1.32"/>
    </reaction>
</comment>
<comment type="catalytic activity">
    <reaction evidence="17">
        <text>gamma-carotene = all-trans-beta-carotene</text>
        <dbReference type="Rhea" id="RHEA:32239"/>
        <dbReference type="ChEBI" id="CHEBI:17579"/>
        <dbReference type="ChEBI" id="CHEBI:27740"/>
        <dbReference type="EC" id="5.5.1.19"/>
    </reaction>
</comment>
<evidence type="ECO:0000256" key="10">
    <source>
        <dbReference type="ARBA" id="ARBA00022679"/>
    </source>
</evidence>
<evidence type="ECO:0000256" key="4">
    <source>
        <dbReference type="ARBA" id="ARBA00005172"/>
    </source>
</evidence>
<keyword evidence="16" id="KW-0511">Multifunctional enzyme</keyword>
<comment type="similarity">
    <text evidence="6">In the C-terminal section; belongs to the phytoene/squalene synthase family.</text>
</comment>
<keyword evidence="21" id="KW-1185">Reference proteome</keyword>
<dbReference type="InterPro" id="IPR019845">
    <property type="entry name" value="Squalene/phytoene_synthase_CS"/>
</dbReference>
<evidence type="ECO:0000256" key="13">
    <source>
        <dbReference type="ARBA" id="ARBA00022989"/>
    </source>
</evidence>
<sequence length="704" mass="77638">MAERMITYLEIHLYFTLPPCLLLYLVHRPLLQPRDTFRFLLLAFIATAATIPWDSYLIRSGVWGYPEGVVWGTLFDIPVEEISFFVIQTYITTQLYALLNKPVFHPSHLPPLPTRGVLGGTLLLLLSLLGGALVYLGGPATYTGLIFVWACPVLSLLWYVSGPHALRLPLLPALGPVVIPTLYLWAVDTYALRQGTWEIGDGTKFGVQLWRGLEFEEALFFFVSNALLTMGSIAFSHAFALVDVLALVRREERWDAPSNPIRAPCSTVYLLYRALTLPAGDYPSATISDLKDAAQTLEKHSKSFHIASSAFGERCRLLLLSYYAFCRVTDNLVDEADDTTQALESVQMIDRFLKMCYLEAAERSTDGGPDGSVEDINQALINGNGHATNGNGHAINGNGCLPQDKEQFEPMLASRDSGYADCLISTTPLDADKVDVDHFITTIRPHLRPAFNLFRLLAPLLPPQPVLDLLCGYAFDALEFPPCVARTDASPWLTVKPESYSKLTEKQEQPIRTEQDLILYCRRVAGSVGVACTYLMHAASSPSPGSVQPPPEEVIQKASDMGVALQLVNIARDLVDDASLGRSYVPSAWATAGTDGETDPEGILADPKGAVERFRPRLLKLAFRFYQGAVPALAQLPEETRLGARAAVACYMAMGVLMRTGWFERKGRWTTAVKMAVLGLVLYVPTWGRGHKLQKTRVGQLSIN</sequence>
<dbReference type="UniPathway" id="UPA00799">
    <property type="reaction ID" value="UER00773"/>
</dbReference>
<dbReference type="Proteomes" id="UP000076842">
    <property type="component" value="Unassembled WGS sequence"/>
</dbReference>
<keyword evidence="13 19" id="KW-1133">Transmembrane helix</keyword>
<keyword evidence="15" id="KW-0413">Isomerase</keyword>
<dbReference type="GO" id="GO:0016765">
    <property type="term" value="F:transferase activity, transferring alkyl or aryl (other than methyl) groups"/>
    <property type="evidence" value="ECO:0007669"/>
    <property type="project" value="InterPro"/>
</dbReference>
<evidence type="ECO:0000256" key="6">
    <source>
        <dbReference type="ARBA" id="ARBA00008406"/>
    </source>
</evidence>
<dbReference type="PANTHER" id="PTHR31480">
    <property type="entry name" value="BIFUNCTIONAL LYCOPENE CYCLASE/PHYTOENE SYNTHASE"/>
    <property type="match status" value="1"/>
</dbReference>
<comment type="pathway">
    <text evidence="4">Carotenoid biosynthesis; phytoene biosynthesis; all-trans-phytoene from geranylgeranyl diphosphate: step 1/1.</text>
</comment>
<keyword evidence="14 19" id="KW-0472">Membrane</keyword>
<evidence type="ECO:0000256" key="1">
    <source>
        <dbReference type="ARBA" id="ARBA00001805"/>
    </source>
</evidence>
<feature type="transmembrane region" description="Helical" evidence="19">
    <location>
        <begin position="39"/>
        <end position="62"/>
    </location>
</feature>
<evidence type="ECO:0000256" key="9">
    <source>
        <dbReference type="ARBA" id="ARBA00018909"/>
    </source>
</evidence>
<comment type="pathway">
    <text evidence="3">Carotenoid biosynthesis; beta-carotene biosynthesis.</text>
</comment>
<dbReference type="InterPro" id="IPR002060">
    <property type="entry name" value="Squ/phyt_synthse"/>
</dbReference>
<feature type="transmembrane region" description="Helical" evidence="19">
    <location>
        <begin position="168"/>
        <end position="186"/>
    </location>
</feature>
<dbReference type="SUPFAM" id="SSF48576">
    <property type="entry name" value="Terpenoid synthases"/>
    <property type="match status" value="2"/>
</dbReference>
<feature type="transmembrane region" description="Helical" evidence="19">
    <location>
        <begin position="6"/>
        <end position="27"/>
    </location>
</feature>
<dbReference type="SFLD" id="SFLDG01018">
    <property type="entry name" value="Squalene/Phytoene_Synthase_Lik"/>
    <property type="match status" value="1"/>
</dbReference>
<evidence type="ECO:0000256" key="5">
    <source>
        <dbReference type="ARBA" id="ARBA00008247"/>
    </source>
</evidence>
<protein>
    <recommendedName>
        <fullName evidence="9">Bifunctional lycopene cyclase/phytoene synthase</fullName>
        <ecNumber evidence="8">2.5.1.32</ecNumber>
        <ecNumber evidence="7">5.5.1.19</ecNumber>
    </recommendedName>
</protein>
<dbReference type="EMBL" id="KV423999">
    <property type="protein sequence ID" value="KZT55182.1"/>
    <property type="molecule type" value="Genomic_DNA"/>
</dbReference>